<gene>
    <name evidence="2" type="ORF">BJL90_13520</name>
    <name evidence="3" type="ORF">CLFO_16380</name>
</gene>
<reference evidence="2 4" key="1">
    <citation type="submission" date="2016-10" db="EMBL/GenBank/DDBJ databases">
        <title>Complete Genome Sequence of Acetogen Clostridium formicoaceticum ATCC 27076.</title>
        <authorList>
            <person name="Bao T."/>
            <person name="Cheng C."/>
            <person name="Zhao J."/>
            <person name="Yang S.-T."/>
            <person name="Wang J."/>
            <person name="Wang M."/>
        </authorList>
    </citation>
    <scope>NUCLEOTIDE SEQUENCE [LARGE SCALE GENOMIC DNA]</scope>
    <source>
        <strain evidence="2 4">ATCC 27076</strain>
    </source>
</reference>
<evidence type="ECO:0000313" key="4">
    <source>
        <dbReference type="Proteomes" id="UP000177894"/>
    </source>
</evidence>
<dbReference type="Proteomes" id="UP000177894">
    <property type="component" value="Chromosome"/>
</dbReference>
<dbReference type="Proteomes" id="UP000192478">
    <property type="component" value="Chromosome"/>
</dbReference>
<dbReference type="EMBL" id="CP020559">
    <property type="protein sequence ID" value="ARE87239.1"/>
    <property type="molecule type" value="Genomic_DNA"/>
</dbReference>
<dbReference type="KEGG" id="cfm:BJL90_13520"/>
<protein>
    <submittedName>
        <fullName evidence="3">Uncharacterized protein</fullName>
    </submittedName>
</protein>
<dbReference type="EMBL" id="CP017603">
    <property type="protein sequence ID" value="AOY76782.1"/>
    <property type="molecule type" value="Genomic_DNA"/>
</dbReference>
<dbReference type="AlphaFoldDB" id="A0AAC9WFZ3"/>
<organism evidence="3 5">
    <name type="scientific">Clostridium formicaceticum</name>
    <dbReference type="NCBI Taxonomy" id="1497"/>
    <lineage>
        <taxon>Bacteria</taxon>
        <taxon>Bacillati</taxon>
        <taxon>Bacillota</taxon>
        <taxon>Clostridia</taxon>
        <taxon>Eubacteriales</taxon>
        <taxon>Clostridiaceae</taxon>
        <taxon>Clostridium</taxon>
    </lineage>
</organism>
<reference evidence="3 5" key="2">
    <citation type="submission" date="2017-03" db="EMBL/GenBank/DDBJ databases">
        <title>Complete sequence of Clostridium formicaceticum DSM 92.</title>
        <authorList>
            <person name="Poehlein A."/>
            <person name="Karl M."/>
            <person name="Bengelsdorf F.R."/>
            <person name="Duerre P."/>
            <person name="Daniel R."/>
        </authorList>
    </citation>
    <scope>NUCLEOTIDE SEQUENCE [LARGE SCALE GENOMIC DNA]</scope>
    <source>
        <strain evidence="3 5">DSM 92</strain>
    </source>
</reference>
<sequence length="87" mass="10420">MSNEDKMFSLLEKMYGEFTSFREETTKELKEIKTEVADVKKTVIKIENDHGKKLSALFDGYKQNSEKLERIEQEVSKHEEMIYRRVR</sequence>
<evidence type="ECO:0000256" key="1">
    <source>
        <dbReference type="SAM" id="Coils"/>
    </source>
</evidence>
<keyword evidence="4" id="KW-1185">Reference proteome</keyword>
<accession>A0AAC9WFZ3</accession>
<evidence type="ECO:0000313" key="3">
    <source>
        <dbReference type="EMBL" id="ARE87239.1"/>
    </source>
</evidence>
<dbReference type="RefSeq" id="WP_070968967.1">
    <property type="nucleotide sequence ID" value="NZ_CP017603.1"/>
</dbReference>
<feature type="coiled-coil region" evidence="1">
    <location>
        <begin position="22"/>
        <end position="81"/>
    </location>
</feature>
<proteinExistence type="predicted"/>
<name>A0AAC9WFZ3_9CLOT</name>
<evidence type="ECO:0000313" key="5">
    <source>
        <dbReference type="Proteomes" id="UP000192478"/>
    </source>
</evidence>
<evidence type="ECO:0000313" key="2">
    <source>
        <dbReference type="EMBL" id="AOY76782.1"/>
    </source>
</evidence>
<keyword evidence="1" id="KW-0175">Coiled coil</keyword>